<accession>A0ABN8N7G4</accession>
<sequence>MVGSALVDVCRSIIFGLTRGDAEHYNPNDTEFDRETFGFLPLERTGLEWVISPDEELIFQEYSEKEISRSAANISYDNVLARLIDACSPDDQLQEDGTNKDQRPCSESFLAPVCSAFIWNKTWYP</sequence>
<dbReference type="Proteomes" id="UP001159405">
    <property type="component" value="Unassembled WGS sequence"/>
</dbReference>
<evidence type="ECO:0000313" key="2">
    <source>
        <dbReference type="Proteomes" id="UP001159405"/>
    </source>
</evidence>
<evidence type="ECO:0000313" key="1">
    <source>
        <dbReference type="EMBL" id="CAH3043297.1"/>
    </source>
</evidence>
<reference evidence="1 2" key="1">
    <citation type="submission" date="2022-05" db="EMBL/GenBank/DDBJ databases">
        <authorList>
            <consortium name="Genoscope - CEA"/>
            <person name="William W."/>
        </authorList>
    </citation>
    <scope>NUCLEOTIDE SEQUENCE [LARGE SCALE GENOMIC DNA]</scope>
</reference>
<keyword evidence="2" id="KW-1185">Reference proteome</keyword>
<protein>
    <submittedName>
        <fullName evidence="1">Uncharacterized protein</fullName>
    </submittedName>
</protein>
<gene>
    <name evidence="1" type="ORF">PLOB_00002835</name>
</gene>
<organism evidence="1 2">
    <name type="scientific">Porites lobata</name>
    <dbReference type="NCBI Taxonomy" id="104759"/>
    <lineage>
        <taxon>Eukaryota</taxon>
        <taxon>Metazoa</taxon>
        <taxon>Cnidaria</taxon>
        <taxon>Anthozoa</taxon>
        <taxon>Hexacorallia</taxon>
        <taxon>Scleractinia</taxon>
        <taxon>Fungiina</taxon>
        <taxon>Poritidae</taxon>
        <taxon>Porites</taxon>
    </lineage>
</organism>
<dbReference type="EMBL" id="CALNXK010000011">
    <property type="protein sequence ID" value="CAH3043297.1"/>
    <property type="molecule type" value="Genomic_DNA"/>
</dbReference>
<comment type="caution">
    <text evidence="1">The sequence shown here is derived from an EMBL/GenBank/DDBJ whole genome shotgun (WGS) entry which is preliminary data.</text>
</comment>
<name>A0ABN8N7G4_9CNID</name>
<proteinExistence type="predicted"/>